<evidence type="ECO:0000256" key="3">
    <source>
        <dbReference type="ARBA" id="ARBA00022741"/>
    </source>
</evidence>
<evidence type="ECO:0000256" key="8">
    <source>
        <dbReference type="ARBA" id="ARBA00023209"/>
    </source>
</evidence>
<feature type="binding site" evidence="10">
    <location>
        <position position="278"/>
    </location>
    <ligand>
        <name>sn-glycerol 3-phosphate</name>
        <dbReference type="ChEBI" id="CHEBI:57597"/>
    </ligand>
</feature>
<dbReference type="InterPro" id="IPR011128">
    <property type="entry name" value="G3P_DH_NAD-dep_N"/>
</dbReference>
<comment type="caution">
    <text evidence="10">Lacks conserved residue(s) required for the propagation of feature annotation.</text>
</comment>
<dbReference type="Proteomes" id="UP000003697">
    <property type="component" value="Unassembled WGS sequence"/>
</dbReference>
<feature type="binding site" evidence="10">
    <location>
        <position position="163"/>
    </location>
    <ligand>
        <name>NADPH</name>
        <dbReference type="ChEBI" id="CHEBI:57783"/>
    </ligand>
</feature>
<dbReference type="Pfam" id="PF07479">
    <property type="entry name" value="NAD_Gly3P_dh_C"/>
    <property type="match status" value="1"/>
</dbReference>
<evidence type="ECO:0000256" key="1">
    <source>
        <dbReference type="ARBA" id="ARBA00011009"/>
    </source>
</evidence>
<organism evidence="15 16">
    <name type="scientific">Streptococcus vestibularis ATCC 49124</name>
    <dbReference type="NCBI Taxonomy" id="889206"/>
    <lineage>
        <taxon>Bacteria</taxon>
        <taxon>Bacillati</taxon>
        <taxon>Bacillota</taxon>
        <taxon>Bacilli</taxon>
        <taxon>Lactobacillales</taxon>
        <taxon>Streptococcaceae</taxon>
        <taxon>Streptococcus</taxon>
    </lineage>
</organism>
<dbReference type="InterPro" id="IPR006109">
    <property type="entry name" value="G3P_DH_NAD-dep_C"/>
</dbReference>
<comment type="pathway">
    <text evidence="10">Membrane lipid metabolism; glycerophospholipid metabolism.</text>
</comment>
<comment type="catalytic activity">
    <reaction evidence="10 12">
        <text>sn-glycerol 3-phosphate + NADP(+) = dihydroxyacetone phosphate + NADPH + H(+)</text>
        <dbReference type="Rhea" id="RHEA:11096"/>
        <dbReference type="ChEBI" id="CHEBI:15378"/>
        <dbReference type="ChEBI" id="CHEBI:57597"/>
        <dbReference type="ChEBI" id="CHEBI:57642"/>
        <dbReference type="ChEBI" id="CHEBI:57783"/>
        <dbReference type="ChEBI" id="CHEBI:58349"/>
        <dbReference type="EC" id="1.1.1.94"/>
    </reaction>
</comment>
<dbReference type="EMBL" id="AEVI01000005">
    <property type="protein sequence ID" value="EFX96956.1"/>
    <property type="molecule type" value="Genomic_DNA"/>
</dbReference>
<evidence type="ECO:0000259" key="13">
    <source>
        <dbReference type="Pfam" id="PF01210"/>
    </source>
</evidence>
<feature type="domain" description="Glycerol-3-phosphate dehydrogenase NAD-dependent N-terminal" evidence="13">
    <location>
        <begin position="25"/>
        <end position="183"/>
    </location>
</feature>
<keyword evidence="4 10" id="KW-0521">NADP</keyword>
<comment type="function">
    <text evidence="10">Catalyzes the reduction of the glycolytic intermediate dihydroxyacetone phosphate (DHAP) to sn-glycerol 3-phosphate (G3P), the key precursor for phospholipid synthesis.</text>
</comment>
<dbReference type="PANTHER" id="PTHR11728:SF1">
    <property type="entry name" value="GLYCEROL-3-PHOSPHATE DEHYDROGENASE [NAD(+)] 2, CHLOROPLASTIC"/>
    <property type="match status" value="1"/>
</dbReference>
<keyword evidence="10" id="KW-0963">Cytoplasm</keyword>
<feature type="binding site" evidence="10">
    <location>
        <position position="277"/>
    </location>
    <ligand>
        <name>sn-glycerol 3-phosphate</name>
        <dbReference type="ChEBI" id="CHEBI:57597"/>
    </ligand>
</feature>
<dbReference type="NCBIfam" id="NF000941">
    <property type="entry name" value="PRK00094.1-3"/>
    <property type="match status" value="1"/>
</dbReference>
<evidence type="ECO:0000256" key="6">
    <source>
        <dbReference type="ARBA" id="ARBA00023027"/>
    </source>
</evidence>
<comment type="catalytic activity">
    <reaction evidence="10">
        <text>sn-glycerol 3-phosphate + NAD(+) = dihydroxyacetone phosphate + NADH + H(+)</text>
        <dbReference type="Rhea" id="RHEA:11092"/>
        <dbReference type="ChEBI" id="CHEBI:15378"/>
        <dbReference type="ChEBI" id="CHEBI:57540"/>
        <dbReference type="ChEBI" id="CHEBI:57597"/>
        <dbReference type="ChEBI" id="CHEBI:57642"/>
        <dbReference type="ChEBI" id="CHEBI:57945"/>
        <dbReference type="EC" id="1.1.1.94"/>
    </reaction>
</comment>
<feature type="binding site" evidence="10">
    <location>
        <position position="267"/>
    </location>
    <ligand>
        <name>sn-glycerol 3-phosphate</name>
        <dbReference type="ChEBI" id="CHEBI:57597"/>
    </ligand>
</feature>
<keyword evidence="8 10" id="KW-0594">Phospholipid biosynthesis</keyword>
<dbReference type="NCBIfam" id="NF000940">
    <property type="entry name" value="PRK00094.1-2"/>
    <property type="match status" value="1"/>
</dbReference>
<gene>
    <name evidence="10 15" type="primary">gpsA</name>
    <name evidence="15" type="ORF">HMPREF9425_0170</name>
</gene>
<dbReference type="Gene3D" id="3.40.50.720">
    <property type="entry name" value="NAD(P)-binding Rossmann-like Domain"/>
    <property type="match status" value="1"/>
</dbReference>
<dbReference type="NCBIfam" id="NF000942">
    <property type="entry name" value="PRK00094.1-4"/>
    <property type="match status" value="1"/>
</dbReference>
<dbReference type="InterPro" id="IPR008927">
    <property type="entry name" value="6-PGluconate_DH-like_C_sf"/>
</dbReference>
<keyword evidence="7 10" id="KW-0443">Lipid metabolism</keyword>
<keyword evidence="5 10" id="KW-0560">Oxidoreductase</keyword>
<feature type="binding site" evidence="10">
    <location>
        <position position="304"/>
    </location>
    <ligand>
        <name>NADPH</name>
        <dbReference type="ChEBI" id="CHEBI:57783"/>
    </ligand>
</feature>
<feature type="active site" description="Proton acceptor" evidence="10">
    <location>
        <position position="214"/>
    </location>
</feature>
<feature type="domain" description="Glycerol-3-phosphate dehydrogenase NAD-dependent C-terminal" evidence="14">
    <location>
        <begin position="203"/>
        <end position="342"/>
    </location>
</feature>
<keyword evidence="2 10" id="KW-0444">Lipid biosynthesis</keyword>
<feature type="binding site" evidence="10">
    <location>
        <position position="33"/>
    </location>
    <ligand>
        <name>NADPH</name>
        <dbReference type="ChEBI" id="CHEBI:57783"/>
    </ligand>
</feature>
<dbReference type="EC" id="1.1.1.94" evidence="10"/>
<protein>
    <recommendedName>
        <fullName evidence="10">Glycerol-3-phosphate dehydrogenase [NAD(P)+]</fullName>
        <ecNumber evidence="10">1.1.1.94</ecNumber>
    </recommendedName>
    <alternativeName>
        <fullName evidence="10">NAD(P)(+)-dependent glycerol-3-phosphate dehydrogenase</fullName>
    </alternativeName>
    <alternativeName>
        <fullName evidence="10">NAD(P)H-dependent dihydroxyacetone-phosphate reductase</fullName>
    </alternativeName>
</protein>
<dbReference type="SUPFAM" id="SSF51735">
    <property type="entry name" value="NAD(P)-binding Rossmann-fold domains"/>
    <property type="match status" value="1"/>
</dbReference>
<evidence type="ECO:0000256" key="12">
    <source>
        <dbReference type="RuleBase" id="RU000439"/>
    </source>
</evidence>
<feature type="binding site" evidence="10">
    <location>
        <position position="71"/>
    </location>
    <ligand>
        <name>NADPH</name>
        <dbReference type="ChEBI" id="CHEBI:57783"/>
    </ligand>
</feature>
<feature type="binding site" evidence="10">
    <location>
        <position position="34"/>
    </location>
    <ligand>
        <name>NADPH</name>
        <dbReference type="ChEBI" id="CHEBI:57783"/>
    </ligand>
</feature>
<evidence type="ECO:0000256" key="9">
    <source>
        <dbReference type="ARBA" id="ARBA00023264"/>
    </source>
</evidence>
<evidence type="ECO:0000256" key="5">
    <source>
        <dbReference type="ARBA" id="ARBA00023002"/>
    </source>
</evidence>
<comment type="subcellular location">
    <subcellularLocation>
        <location evidence="10">Cytoplasm</location>
    </subcellularLocation>
</comment>
<feature type="binding site" evidence="10">
    <location>
        <position position="302"/>
    </location>
    <ligand>
        <name>NADPH</name>
        <dbReference type="ChEBI" id="CHEBI:57783"/>
    </ligand>
</feature>
<dbReference type="InterPro" id="IPR013328">
    <property type="entry name" value="6PGD_dom2"/>
</dbReference>
<dbReference type="HAMAP" id="MF_00394">
    <property type="entry name" value="NAD_Glyc3P_dehydrog"/>
    <property type="match status" value="1"/>
</dbReference>
<evidence type="ECO:0000256" key="7">
    <source>
        <dbReference type="ARBA" id="ARBA00023098"/>
    </source>
</evidence>
<keyword evidence="16" id="KW-1185">Reference proteome</keyword>
<dbReference type="InterPro" id="IPR006168">
    <property type="entry name" value="G3P_DH_NAD-dep"/>
</dbReference>
<dbReference type="SUPFAM" id="SSF48179">
    <property type="entry name" value="6-phosphogluconate dehydrogenase C-terminal domain-like"/>
    <property type="match status" value="1"/>
</dbReference>
<dbReference type="Gene3D" id="1.10.1040.10">
    <property type="entry name" value="N-(1-d-carboxylethyl)-l-norvaline Dehydrogenase, domain 2"/>
    <property type="match status" value="1"/>
</dbReference>
<dbReference type="GO" id="GO:0047952">
    <property type="term" value="F:glycerol-3-phosphate dehydrogenase [NAD(P)+] activity"/>
    <property type="evidence" value="ECO:0007669"/>
    <property type="project" value="UniProtKB-EC"/>
</dbReference>
<dbReference type="Pfam" id="PF01210">
    <property type="entry name" value="NAD_Gly3P_dh_N"/>
    <property type="match status" value="1"/>
</dbReference>
<evidence type="ECO:0000256" key="2">
    <source>
        <dbReference type="ARBA" id="ARBA00022516"/>
    </source>
</evidence>
<accession>A0ABN0CIW8</accession>
<keyword evidence="6 10" id="KW-0520">NAD</keyword>
<feature type="binding site" evidence="10">
    <location>
        <position position="128"/>
    </location>
    <ligand>
        <name>sn-glycerol 3-phosphate</name>
        <dbReference type="ChEBI" id="CHEBI:57597"/>
    </ligand>
</feature>
<evidence type="ECO:0000313" key="15">
    <source>
        <dbReference type="EMBL" id="EFX96956.1"/>
    </source>
</evidence>
<comment type="caution">
    <text evidence="15">The sequence shown here is derived from an EMBL/GenBank/DDBJ whole genome shotgun (WGS) entry which is preliminary data.</text>
</comment>
<proteinExistence type="inferred from homology"/>
<feature type="binding site" evidence="10">
    <location>
        <position position="161"/>
    </location>
    <ligand>
        <name>sn-glycerol 3-phosphate</name>
        <dbReference type="ChEBI" id="CHEBI:57597"/>
    </ligand>
</feature>
<keyword evidence="3 10" id="KW-0547">Nucleotide-binding</keyword>
<dbReference type="PRINTS" id="PR00077">
    <property type="entry name" value="GPDHDRGNASE"/>
</dbReference>
<dbReference type="InterPro" id="IPR036291">
    <property type="entry name" value="NAD(P)-bd_dom_sf"/>
</dbReference>
<evidence type="ECO:0000256" key="4">
    <source>
        <dbReference type="ARBA" id="ARBA00022857"/>
    </source>
</evidence>
<feature type="binding site" evidence="10">
    <location>
        <position position="214"/>
    </location>
    <ligand>
        <name>sn-glycerol 3-phosphate</name>
        <dbReference type="ChEBI" id="CHEBI:57597"/>
    </ligand>
</feature>
<feature type="binding site" evidence="10">
    <location>
        <position position="128"/>
    </location>
    <ligand>
        <name>NADPH</name>
        <dbReference type="ChEBI" id="CHEBI:57783"/>
    </ligand>
</feature>
<reference evidence="15 16" key="1">
    <citation type="submission" date="2011-01" db="EMBL/GenBank/DDBJ databases">
        <authorList>
            <person name="Muzny D."/>
            <person name="Qin X."/>
            <person name="Buhay C."/>
            <person name="Dugan-Rocha S."/>
            <person name="Ding Y."/>
            <person name="Chen G."/>
            <person name="Hawes A."/>
            <person name="Holder M."/>
            <person name="Jhangiani S."/>
            <person name="Johnson A."/>
            <person name="Khan Z."/>
            <person name="Li Z."/>
            <person name="Liu W."/>
            <person name="Liu X."/>
            <person name="Perez L."/>
            <person name="Shen H."/>
            <person name="Wang Q."/>
            <person name="Watt J."/>
            <person name="Xi L."/>
            <person name="Xin Y."/>
            <person name="Zhou J."/>
            <person name="Deng J."/>
            <person name="Jiang H."/>
            <person name="Liu Y."/>
            <person name="Qu J."/>
            <person name="Song X.-Z."/>
            <person name="Zhang L."/>
            <person name="Villasana D."/>
            <person name="Johnson A."/>
            <person name="Liu J."/>
            <person name="Liyanage D."/>
            <person name="Lorensuhewa L."/>
            <person name="Robinson T."/>
            <person name="Song A."/>
            <person name="Song B.-B."/>
            <person name="Dinh H."/>
            <person name="Thornton R."/>
            <person name="Coyle M."/>
            <person name="Francisco L."/>
            <person name="Jackson L."/>
            <person name="Javaid M."/>
            <person name="Korchina V."/>
            <person name="Kovar C."/>
            <person name="Mata R."/>
            <person name="Mathew T."/>
            <person name="Ngo R."/>
            <person name="Nguyen L."/>
            <person name="Nguyen N."/>
            <person name="Okwuonu G."/>
            <person name="Ongeri F."/>
            <person name="Pham C."/>
            <person name="Simmons D."/>
            <person name="Wilczek-Boney K."/>
            <person name="Hale W."/>
            <person name="Jakkamsetti A."/>
            <person name="Pham P."/>
            <person name="Ruth R."/>
            <person name="San Lucas F."/>
            <person name="Warren J."/>
            <person name="Zhang J."/>
            <person name="Zhao Z."/>
            <person name="Zhou C."/>
            <person name="Zhu D."/>
            <person name="Lee S."/>
            <person name="Bess C."/>
            <person name="Blankenburg K."/>
            <person name="Forbes L."/>
            <person name="Fu Q."/>
            <person name="Gubbala S."/>
            <person name="Hirani K."/>
            <person name="Jayaseelan J.C."/>
            <person name="Lara F."/>
            <person name="Munidasa M."/>
            <person name="Palculict T."/>
            <person name="Patil S."/>
            <person name="Pu L.-L."/>
            <person name="Saada N."/>
            <person name="Tang L."/>
            <person name="Weissenberger G."/>
            <person name="Zhu Y."/>
            <person name="Hemphill L."/>
            <person name="Shang Y."/>
            <person name="Youmans B."/>
            <person name="Ayvaz T."/>
            <person name="Ross M."/>
            <person name="Santibanez J."/>
            <person name="Aqrawi P."/>
            <person name="Gross S."/>
            <person name="Joshi V."/>
            <person name="Fowler G."/>
            <person name="Nazareth L."/>
            <person name="Reid J."/>
            <person name="Worley K."/>
            <person name="Petrosino J."/>
            <person name="Highlander S."/>
            <person name="Gibbs R."/>
        </authorList>
    </citation>
    <scope>NUCLEOTIDE SEQUENCE [LARGE SCALE GENOMIC DNA]</scope>
    <source>
        <strain evidence="15 16">ATCC 49124</strain>
    </source>
</reference>
<keyword evidence="9 10" id="KW-1208">Phospholipid metabolism</keyword>
<evidence type="ECO:0000256" key="10">
    <source>
        <dbReference type="HAMAP-Rule" id="MF_00394"/>
    </source>
</evidence>
<sequence>MRKNIVFFCFVRKDLKGDLMMKKQKIAVLGPGSWGTALAQVLNDNGHEVRIWGNIPEQIDEINEKHTNTRYFKDVVLDENIKAYKGLSEALDSVDAVLFVVPTKVTRLVAKQVAELLDHEVVVMHASKGLEPGTHERLSTILEEEIPKELRSEIVVVSGPSHAEETIVRDITLITAASKDLEVARYVQGIFSNNYFRLYTNSDVIGVETAGALKNIIAVGAGALHGMGYGDNAKAAVITRGLAEITRLGVKLGADPLTYSGLSGVGDLIVTGTSIHSRNWRAGDALGRGEKLEDIERNMGMVIEGISTTKVAYEIAQELGVYMPITTAIYKSIYEGADIKESILNMMSNELRSENEWDKK</sequence>
<feature type="binding site" evidence="10">
    <location>
        <position position="278"/>
    </location>
    <ligand>
        <name>NADPH</name>
        <dbReference type="ChEBI" id="CHEBI:57783"/>
    </ligand>
</feature>
<feature type="binding site" evidence="10">
    <location>
        <position position="279"/>
    </location>
    <ligand>
        <name>sn-glycerol 3-phosphate</name>
        <dbReference type="ChEBI" id="CHEBI:57597"/>
    </ligand>
</feature>
<evidence type="ECO:0000259" key="14">
    <source>
        <dbReference type="Pfam" id="PF07479"/>
    </source>
</evidence>
<evidence type="ECO:0000313" key="16">
    <source>
        <dbReference type="Proteomes" id="UP000003697"/>
    </source>
</evidence>
<feature type="binding site" evidence="10">
    <location>
        <position position="159"/>
    </location>
    <ligand>
        <name>sn-glycerol 3-phosphate</name>
        <dbReference type="ChEBI" id="CHEBI:57597"/>
    </ligand>
</feature>
<dbReference type="PROSITE" id="PS00957">
    <property type="entry name" value="NAD_G3PDH"/>
    <property type="match status" value="1"/>
</dbReference>
<dbReference type="PIRSF" id="PIRSF000114">
    <property type="entry name" value="Glycerol-3-P_dh"/>
    <property type="match status" value="1"/>
</dbReference>
<comment type="similarity">
    <text evidence="1 10 11">Belongs to the NAD-dependent glycerol-3-phosphate dehydrogenase family.</text>
</comment>
<dbReference type="PANTHER" id="PTHR11728">
    <property type="entry name" value="GLYCEROL-3-PHOSPHATE DEHYDROGENASE"/>
    <property type="match status" value="1"/>
</dbReference>
<name>A0ABN0CIW8_STRVE</name>
<evidence type="ECO:0000256" key="11">
    <source>
        <dbReference type="RuleBase" id="RU000437"/>
    </source>
</evidence>